<sequence>MDNASYHYAYAEKIPSTKTKKADTVAWLLIENIPHNATETRPELLNIVKKHKEKYRAYELDQIVYEMRHQVNKDTPKEVVMAIIPQMIDICVVNIWRAHQSANPNNKLLLLDFRRRIVLFYLSKEIGSVPKRRGPQQRYTD</sequence>
<comment type="caution">
    <text evidence="1">The sequence shown here is derived from an EMBL/GenBank/DDBJ whole genome shotgun (WGS) entry which is preliminary data.</text>
</comment>
<organism evidence="1 2">
    <name type="scientific">Araneus ventricosus</name>
    <name type="common">Orbweaver spider</name>
    <name type="synonym">Epeira ventricosa</name>
    <dbReference type="NCBI Taxonomy" id="182803"/>
    <lineage>
        <taxon>Eukaryota</taxon>
        <taxon>Metazoa</taxon>
        <taxon>Ecdysozoa</taxon>
        <taxon>Arthropoda</taxon>
        <taxon>Chelicerata</taxon>
        <taxon>Arachnida</taxon>
        <taxon>Araneae</taxon>
        <taxon>Araneomorphae</taxon>
        <taxon>Entelegynae</taxon>
        <taxon>Araneoidea</taxon>
        <taxon>Araneidae</taxon>
        <taxon>Araneus</taxon>
    </lineage>
</organism>
<dbReference type="OrthoDB" id="2266637at2759"/>
<dbReference type="Proteomes" id="UP000499080">
    <property type="component" value="Unassembled WGS sequence"/>
</dbReference>
<dbReference type="EMBL" id="BGPR01000073">
    <property type="protein sequence ID" value="GBL90686.1"/>
    <property type="molecule type" value="Genomic_DNA"/>
</dbReference>
<dbReference type="AlphaFoldDB" id="A0A4Y2BHC2"/>
<evidence type="ECO:0008006" key="3">
    <source>
        <dbReference type="Google" id="ProtNLM"/>
    </source>
</evidence>
<accession>A0A4Y2BHC2</accession>
<proteinExistence type="predicted"/>
<protein>
    <recommendedName>
        <fullName evidence="3">Tc1-like transposase DDE domain-containing protein</fullName>
    </recommendedName>
</protein>
<evidence type="ECO:0000313" key="1">
    <source>
        <dbReference type="EMBL" id="GBL90686.1"/>
    </source>
</evidence>
<name>A0A4Y2BHC2_ARAVE</name>
<reference evidence="1 2" key="1">
    <citation type="journal article" date="2019" name="Sci. Rep.">
        <title>Orb-weaving spider Araneus ventricosus genome elucidates the spidroin gene catalogue.</title>
        <authorList>
            <person name="Kono N."/>
            <person name="Nakamura H."/>
            <person name="Ohtoshi R."/>
            <person name="Moran D.A.P."/>
            <person name="Shinohara A."/>
            <person name="Yoshida Y."/>
            <person name="Fujiwara M."/>
            <person name="Mori M."/>
            <person name="Tomita M."/>
            <person name="Arakawa K."/>
        </authorList>
    </citation>
    <scope>NUCLEOTIDE SEQUENCE [LARGE SCALE GENOMIC DNA]</scope>
</reference>
<evidence type="ECO:0000313" key="2">
    <source>
        <dbReference type="Proteomes" id="UP000499080"/>
    </source>
</evidence>
<gene>
    <name evidence="1" type="ORF">AVEN_219352_1</name>
</gene>
<keyword evidence="2" id="KW-1185">Reference proteome</keyword>